<organism evidence="1 2">
    <name type="scientific">Naganishia adeliensis</name>
    <dbReference type="NCBI Taxonomy" id="92952"/>
    <lineage>
        <taxon>Eukaryota</taxon>
        <taxon>Fungi</taxon>
        <taxon>Dikarya</taxon>
        <taxon>Basidiomycota</taxon>
        <taxon>Agaricomycotina</taxon>
        <taxon>Tremellomycetes</taxon>
        <taxon>Filobasidiales</taxon>
        <taxon>Filobasidiaceae</taxon>
        <taxon>Naganishia</taxon>
    </lineage>
</organism>
<accession>A0ACC2WFJ1</accession>
<gene>
    <name evidence="1" type="ORF">QFC20_002857</name>
</gene>
<protein>
    <submittedName>
        <fullName evidence="1">Uncharacterized protein</fullName>
    </submittedName>
</protein>
<dbReference type="EMBL" id="JASBWS010000023">
    <property type="protein sequence ID" value="KAJ9110529.1"/>
    <property type="molecule type" value="Genomic_DNA"/>
</dbReference>
<name>A0ACC2WFJ1_9TREE</name>
<keyword evidence="2" id="KW-1185">Reference proteome</keyword>
<dbReference type="Proteomes" id="UP001230649">
    <property type="component" value="Unassembled WGS sequence"/>
</dbReference>
<sequence length="809" mass="87594">MAQDTSDEQSEKKAARCACGNVEVPIGEVKKDDIVIKYPDLSLWRPDAPEPTPPRRRDSLNASRSRSPSKTNRKATLTCLVCRNDIARTEDGTHLRLLLSESTSKQTKELSQSALLDLSVPSKASTFGAPSRPGTPPIPTTYLPPLPDPFFLPPPFTPAHPFFHSLARESAQIVIGARDKAEEEIREFVQRKRREVEAFEEDVRGRVEYLWDAYEKGHREFGIESQEPTQKPATPGSSGAFPSTNHRPPSFGVGTPRPQINNPSPTTFGGAGSLLSASLSTHGFFPQSFKAADTPAPSKPARRPSVTGHKPTFEQNSITMPYQHRKSGIDLDLAASLRVSNMSDLYSSPATGSQHNRPDTHDRRYYDPGADVEDPTTAADRSPSLGRREKIERAGGKGDIELQPFAESSQVSAASSYQASHDSSASPLAVGGTKSDGKGEEEQLRTPRGRAVKPIGESISPAQLGIPREGRKESVSPAATVTSADKPANGRTVSDGQVPMRKKVTFEEPDAVVGEVHVEKEEEEILPSEPEDAVFDFEEHDTPHSDPSPRLGSQQPLPIEGSTPDADKVEAMRRNTQTVENKLIDMVAADAPSHRAAWRNHKDQLWNALGRYSSRPFAAIAKRDAEIDEDDDATSWGTSILGTSAPIQIQRPVQSAPGYALEPKTSLVERPGVMVPPLRTAMRRTSSGSGSVRRSSGSRPPTANLDLPADIVAQDAQNLPGSSSSSDIRRRASGGHAATNNTEPPANPAYSLSEKRMSFAMDPGPALEMDDDEDADDMPGAVNFVPPHRQVSQDMDLDGMGEAGWRSLA</sequence>
<reference evidence="1" key="1">
    <citation type="submission" date="2023-04" db="EMBL/GenBank/DDBJ databases">
        <title>Draft Genome sequencing of Naganishia species isolated from polar environments using Oxford Nanopore Technology.</title>
        <authorList>
            <person name="Leo P."/>
            <person name="Venkateswaran K."/>
        </authorList>
    </citation>
    <scope>NUCLEOTIDE SEQUENCE</scope>
    <source>
        <strain evidence="1">MNA-CCFEE 5262</strain>
    </source>
</reference>
<proteinExistence type="predicted"/>
<evidence type="ECO:0000313" key="1">
    <source>
        <dbReference type="EMBL" id="KAJ9110529.1"/>
    </source>
</evidence>
<comment type="caution">
    <text evidence="1">The sequence shown here is derived from an EMBL/GenBank/DDBJ whole genome shotgun (WGS) entry which is preliminary data.</text>
</comment>
<evidence type="ECO:0000313" key="2">
    <source>
        <dbReference type="Proteomes" id="UP001230649"/>
    </source>
</evidence>